<gene>
    <name evidence="2" type="ORF">QR680_004260</name>
</gene>
<evidence type="ECO:0000313" key="2">
    <source>
        <dbReference type="EMBL" id="KAK0408960.1"/>
    </source>
</evidence>
<reference evidence="2" key="1">
    <citation type="submission" date="2023-06" db="EMBL/GenBank/DDBJ databases">
        <title>Genomic analysis of the entomopathogenic nematode Steinernema hermaphroditum.</title>
        <authorList>
            <person name="Schwarz E.M."/>
            <person name="Heppert J.K."/>
            <person name="Baniya A."/>
            <person name="Schwartz H.T."/>
            <person name="Tan C.-H."/>
            <person name="Antoshechkin I."/>
            <person name="Sternberg P.W."/>
            <person name="Goodrich-Blair H."/>
            <person name="Dillman A.R."/>
        </authorList>
    </citation>
    <scope>NUCLEOTIDE SEQUENCE</scope>
    <source>
        <strain evidence="2">PS9179</strain>
        <tissue evidence="2">Whole animal</tissue>
    </source>
</reference>
<evidence type="ECO:0008006" key="4">
    <source>
        <dbReference type="Google" id="ProtNLM"/>
    </source>
</evidence>
<evidence type="ECO:0000313" key="3">
    <source>
        <dbReference type="Proteomes" id="UP001175271"/>
    </source>
</evidence>
<dbReference type="EMBL" id="JAUCMV010000003">
    <property type="protein sequence ID" value="KAK0408960.1"/>
    <property type="molecule type" value="Genomic_DNA"/>
</dbReference>
<protein>
    <recommendedName>
        <fullName evidence="4">VWFA domain-containing protein</fullName>
    </recommendedName>
</protein>
<feature type="signal peptide" evidence="1">
    <location>
        <begin position="1"/>
        <end position="22"/>
    </location>
</feature>
<feature type="chain" id="PRO_5041304243" description="VWFA domain-containing protein" evidence="1">
    <location>
        <begin position="23"/>
        <end position="848"/>
    </location>
</feature>
<dbReference type="Proteomes" id="UP001175271">
    <property type="component" value="Unassembled WGS sequence"/>
</dbReference>
<proteinExistence type="predicted"/>
<keyword evidence="3" id="KW-1185">Reference proteome</keyword>
<name>A0AA39HP64_9BILA</name>
<keyword evidence="1" id="KW-0732">Signal</keyword>
<accession>A0AA39HP64</accession>
<organism evidence="2 3">
    <name type="scientific">Steinernema hermaphroditum</name>
    <dbReference type="NCBI Taxonomy" id="289476"/>
    <lineage>
        <taxon>Eukaryota</taxon>
        <taxon>Metazoa</taxon>
        <taxon>Ecdysozoa</taxon>
        <taxon>Nematoda</taxon>
        <taxon>Chromadorea</taxon>
        <taxon>Rhabditida</taxon>
        <taxon>Tylenchina</taxon>
        <taxon>Panagrolaimomorpha</taxon>
        <taxon>Strongyloidoidea</taxon>
        <taxon>Steinernematidae</taxon>
        <taxon>Steinernema</taxon>
    </lineage>
</organism>
<evidence type="ECO:0000256" key="1">
    <source>
        <dbReference type="SAM" id="SignalP"/>
    </source>
</evidence>
<dbReference type="AlphaFoldDB" id="A0AA39HP64"/>
<sequence length="848" mass="95099">MLRIIGATLLYASCLWITSTHGSTATPALIVDFDSTLGIVNETDETNPVATALTIQRAISFLKGAISGYSSAYPPVPNFLDFARTLAAIPTLEKMSQAICYEDSSVNVLKPAEHFIGRIKERVEDIDKMFEDELSEQKRHWWPNGTILEVARVLSSFEFQGLSKESAAQTLKDHLDETFGYSRFPREEVHRFGVVIFNDTIAYTSVKEQDRNALILPWPGQGALILIYKSTFGGNGNDTYLSNRLCLEQNSTTIASALEKTRITGRSCFFPPDFNGIVGSTMVRSIAAAKKRRSELFFFGLTSDQLSPKETVDTGPVWWKWVKSKLPEFGLTNRQWTGADVGWAFDKRGASDMSVGTVMDMFRDFAMTTLCITSITSLFLIIATDVSTAKEKAMSTTFNTTDLHRLQSAVALLKTSISGYAATYPPPKEFLDFGATIAAIPTFEKRPEIKQEIDTLRDTMTVLRDFVAEHSFLTTEYSFAVGRKFHTVVIERYDLSYCIDDDLMADPYNINNEMAALSCSTHPPLALAESFANILVNTSHVIPNISYIDAFLYNTLYKLSDYTKLKALTHTIGFELLLYASMCNHFRGDNDTIGELTPAKITEIQAVFMDAQKLLDEASAEQKRGSWKNGIIFFVEQIPLFYDFRDMSKAARKLKGHLDESYGYSHWPKEDVHRFGVLIFRNSLLYTPLESKDPNAVLLTRTIGGYIILIYKSTFGNDGNATYLSNKKFVAQNSAFINGTFSSVLNPLFESKATDELNLVAENINKRYGSLFFFWLTTDKTDTVPNNGWFKWLSETKEVDRKLTEADVGWAVGNSDEPRIAAVIKTEMPATTCLFEPRIHPLQVMVGL</sequence>
<comment type="caution">
    <text evidence="2">The sequence shown here is derived from an EMBL/GenBank/DDBJ whole genome shotgun (WGS) entry which is preliminary data.</text>
</comment>